<proteinExistence type="inferred from homology"/>
<evidence type="ECO:0000256" key="6">
    <source>
        <dbReference type="PROSITE-ProRule" id="PRU00277"/>
    </source>
</evidence>
<evidence type="ECO:0000256" key="3">
    <source>
        <dbReference type="ARBA" id="ARBA00013194"/>
    </source>
</evidence>
<evidence type="ECO:0000256" key="1">
    <source>
        <dbReference type="ARBA" id="ARBA00000971"/>
    </source>
</evidence>
<dbReference type="Proteomes" id="UP001224674">
    <property type="component" value="Chromosome"/>
</dbReference>
<evidence type="ECO:0000256" key="5">
    <source>
        <dbReference type="ARBA" id="ARBA00023235"/>
    </source>
</evidence>
<comment type="similarity">
    <text evidence="2">Belongs to the FKBP-type PPIase family.</text>
</comment>
<dbReference type="PANTHER" id="PTHR43811:SF23">
    <property type="entry name" value="FKBP-TYPE 22 KDA PEPTIDYL-PROLYL CIS-TRANS ISOMERASE"/>
    <property type="match status" value="1"/>
</dbReference>
<gene>
    <name evidence="10" type="ORF">QDX21_02670</name>
</gene>
<evidence type="ECO:0000256" key="7">
    <source>
        <dbReference type="SAM" id="MobiDB-lite"/>
    </source>
</evidence>
<comment type="catalytic activity">
    <reaction evidence="1 6">
        <text>[protein]-peptidylproline (omega=180) = [protein]-peptidylproline (omega=0)</text>
        <dbReference type="Rhea" id="RHEA:16237"/>
        <dbReference type="Rhea" id="RHEA-COMP:10747"/>
        <dbReference type="Rhea" id="RHEA-COMP:10748"/>
        <dbReference type="ChEBI" id="CHEBI:83833"/>
        <dbReference type="ChEBI" id="CHEBI:83834"/>
        <dbReference type="EC" id="5.2.1.8"/>
    </reaction>
</comment>
<protein>
    <recommendedName>
        <fullName evidence="3 6">peptidylprolyl isomerase</fullName>
        <ecNumber evidence="3 6">5.2.1.8</ecNumber>
    </recommendedName>
</protein>
<evidence type="ECO:0000256" key="2">
    <source>
        <dbReference type="ARBA" id="ARBA00006577"/>
    </source>
</evidence>
<dbReference type="Gene3D" id="3.10.50.40">
    <property type="match status" value="1"/>
</dbReference>
<dbReference type="InterPro" id="IPR046357">
    <property type="entry name" value="PPIase_dom_sf"/>
</dbReference>
<dbReference type="InterPro" id="IPR001179">
    <property type="entry name" value="PPIase_FKBP_dom"/>
</dbReference>
<reference evidence="10 11" key="1">
    <citation type="submission" date="2023-03" db="EMBL/GenBank/DDBJ databases">
        <title>Complete genome sequences of several Auritidibacter ignavus strains isolated from ear infections.</title>
        <authorList>
            <person name="Baehr T."/>
            <person name="Baumhoegger A.M."/>
        </authorList>
    </citation>
    <scope>NUCLEOTIDE SEQUENCE [LARGE SCALE GENOMIC DNA]</scope>
    <source>
        <strain evidence="10 11">BABAE-6</strain>
    </source>
</reference>
<keyword evidence="5 6" id="KW-0413">Isomerase</keyword>
<dbReference type="EMBL" id="CP122566">
    <property type="protein sequence ID" value="WGH93718.1"/>
    <property type="molecule type" value="Genomic_DNA"/>
</dbReference>
<feature type="domain" description="PPIase FKBP-type" evidence="9">
    <location>
        <begin position="228"/>
        <end position="313"/>
    </location>
</feature>
<evidence type="ECO:0000259" key="9">
    <source>
        <dbReference type="PROSITE" id="PS50059"/>
    </source>
</evidence>
<keyword evidence="4 6" id="KW-0697">Rotamase</keyword>
<dbReference type="EC" id="5.2.1.8" evidence="3 6"/>
<name>A0AAJ6DF81_9MICC</name>
<feature type="chain" id="PRO_5042567668" description="peptidylprolyl isomerase" evidence="8">
    <location>
        <begin position="37"/>
        <end position="332"/>
    </location>
</feature>
<dbReference type="PROSITE" id="PS51257">
    <property type="entry name" value="PROKAR_LIPOPROTEIN"/>
    <property type="match status" value="1"/>
</dbReference>
<accession>A0AAJ6DF81</accession>
<keyword evidence="11" id="KW-1185">Reference proteome</keyword>
<evidence type="ECO:0000256" key="4">
    <source>
        <dbReference type="ARBA" id="ARBA00023110"/>
    </source>
</evidence>
<dbReference type="AlphaFoldDB" id="A0AAJ6DF81"/>
<evidence type="ECO:0000313" key="10">
    <source>
        <dbReference type="EMBL" id="WGH93718.1"/>
    </source>
</evidence>
<evidence type="ECO:0000256" key="8">
    <source>
        <dbReference type="SAM" id="SignalP"/>
    </source>
</evidence>
<organism evidence="10 11">
    <name type="scientific">Auritidibacter ignavus</name>
    <dbReference type="NCBI Taxonomy" id="678932"/>
    <lineage>
        <taxon>Bacteria</taxon>
        <taxon>Bacillati</taxon>
        <taxon>Actinomycetota</taxon>
        <taxon>Actinomycetes</taxon>
        <taxon>Micrococcales</taxon>
        <taxon>Micrococcaceae</taxon>
        <taxon>Auritidibacter</taxon>
    </lineage>
</organism>
<dbReference type="PROSITE" id="PS50059">
    <property type="entry name" value="FKBP_PPIASE"/>
    <property type="match status" value="1"/>
</dbReference>
<feature type="region of interest" description="Disordered" evidence="7">
    <location>
        <begin position="172"/>
        <end position="210"/>
    </location>
</feature>
<dbReference type="PANTHER" id="PTHR43811">
    <property type="entry name" value="FKBP-TYPE PEPTIDYL-PROLYL CIS-TRANS ISOMERASE FKPA"/>
    <property type="match status" value="1"/>
</dbReference>
<keyword evidence="8" id="KW-0732">Signal</keyword>
<dbReference type="GO" id="GO:0003755">
    <property type="term" value="F:peptidyl-prolyl cis-trans isomerase activity"/>
    <property type="evidence" value="ECO:0007669"/>
    <property type="project" value="UniProtKB-KW"/>
</dbReference>
<dbReference type="RefSeq" id="WP_279675099.1">
    <property type="nucleotide sequence ID" value="NZ_CP122566.1"/>
</dbReference>
<evidence type="ECO:0000313" key="11">
    <source>
        <dbReference type="Proteomes" id="UP001224674"/>
    </source>
</evidence>
<feature type="signal peptide" evidence="8">
    <location>
        <begin position="1"/>
        <end position="36"/>
    </location>
</feature>
<sequence>MAKLSSPCSQRATRRVTLITSLALSASLILSGCGGAEGTGDVDALDVVDFEQSDSQQAPDVTVDGAIEADEVSTRVLEQGDGETLDDEDLALIHTAVVDPTNSEVTQESFTGNGEALYIDPRLAEEDPTLHEALTTNPIGSLIAYYVPANTYGNGTPDQLLVFRISEELPTHADGEPVDESELDPALPTVTENEENGEPTIETPEGDPPEDLEVEVLKEGEGEQVDSNSFVTVQYRGIKWSDGEEFDSSWANGSPAQFDINGLIEGWKEGLDGQQVGSRVLISVPPEQGYGDSEGHELQEETLVFVVDILHKVDMTPPEGADQPAPSDEASE</sequence>
<dbReference type="Pfam" id="PF00254">
    <property type="entry name" value="FKBP_C"/>
    <property type="match status" value="1"/>
</dbReference>
<dbReference type="SUPFAM" id="SSF54534">
    <property type="entry name" value="FKBP-like"/>
    <property type="match status" value="1"/>
</dbReference>